<dbReference type="EMBL" id="BAABHB010000002">
    <property type="protein sequence ID" value="GAA4399182.1"/>
    <property type="molecule type" value="Genomic_DNA"/>
</dbReference>
<dbReference type="SUPFAM" id="SSF47384">
    <property type="entry name" value="Homodimeric domain of signal transducing histidine kinase"/>
    <property type="match status" value="1"/>
</dbReference>
<evidence type="ECO:0000259" key="8">
    <source>
        <dbReference type="PROSITE" id="PS01124"/>
    </source>
</evidence>
<dbReference type="PROSITE" id="PS50110">
    <property type="entry name" value="RESPONSE_REGULATORY"/>
    <property type="match status" value="2"/>
</dbReference>
<dbReference type="PANTHER" id="PTHR43547:SF2">
    <property type="entry name" value="HYBRID SIGNAL TRANSDUCTION HISTIDINE KINASE C"/>
    <property type="match status" value="1"/>
</dbReference>
<reference evidence="12" key="1">
    <citation type="journal article" date="2019" name="Int. J. Syst. Evol. Microbiol.">
        <title>The Global Catalogue of Microorganisms (GCM) 10K type strain sequencing project: providing services to taxonomists for standard genome sequencing and annotation.</title>
        <authorList>
            <consortium name="The Broad Institute Genomics Platform"/>
            <consortium name="The Broad Institute Genome Sequencing Center for Infectious Disease"/>
            <person name="Wu L."/>
            <person name="Ma J."/>
        </authorList>
    </citation>
    <scope>NUCLEOTIDE SEQUENCE [LARGE SCALE GENOMIC DNA]</scope>
    <source>
        <strain evidence="12">JCM 17925</strain>
    </source>
</reference>
<comment type="caution">
    <text evidence="11">The sequence shown here is derived from an EMBL/GenBank/DDBJ whole genome shotgun (WGS) entry which is preliminary data.</text>
</comment>
<dbReference type="PRINTS" id="PR00344">
    <property type="entry name" value="BCTRLSENSOR"/>
</dbReference>
<keyword evidence="3 7" id="KW-0597">Phosphoprotein</keyword>
<feature type="domain" description="Response regulatory" evidence="10">
    <location>
        <begin position="403"/>
        <end position="518"/>
    </location>
</feature>
<dbReference type="PANTHER" id="PTHR43547">
    <property type="entry name" value="TWO-COMPONENT HISTIDINE KINASE"/>
    <property type="match status" value="1"/>
</dbReference>
<evidence type="ECO:0000256" key="1">
    <source>
        <dbReference type="ARBA" id="ARBA00000085"/>
    </source>
</evidence>
<feature type="domain" description="Histidine kinase" evidence="9">
    <location>
        <begin position="148"/>
        <end position="365"/>
    </location>
</feature>
<dbReference type="Gene3D" id="1.10.10.60">
    <property type="entry name" value="Homeodomain-like"/>
    <property type="match status" value="1"/>
</dbReference>
<protein>
    <recommendedName>
        <fullName evidence="2">histidine kinase</fullName>
        <ecNumber evidence="2">2.7.13.3</ecNumber>
    </recommendedName>
</protein>
<dbReference type="CDD" id="cd16922">
    <property type="entry name" value="HATPase_EvgS-ArcB-TorS-like"/>
    <property type="match status" value="1"/>
</dbReference>
<evidence type="ECO:0000313" key="11">
    <source>
        <dbReference type="EMBL" id="GAA4399182.1"/>
    </source>
</evidence>
<dbReference type="Pfam" id="PF02518">
    <property type="entry name" value="HATPase_c"/>
    <property type="match status" value="1"/>
</dbReference>
<evidence type="ECO:0000256" key="5">
    <source>
        <dbReference type="ARBA" id="ARBA00023125"/>
    </source>
</evidence>
<evidence type="ECO:0000256" key="4">
    <source>
        <dbReference type="ARBA" id="ARBA00023015"/>
    </source>
</evidence>
<dbReference type="SUPFAM" id="SSF55874">
    <property type="entry name" value="ATPase domain of HSP90 chaperone/DNA topoisomerase II/histidine kinase"/>
    <property type="match status" value="1"/>
</dbReference>
<dbReference type="InterPro" id="IPR009057">
    <property type="entry name" value="Homeodomain-like_sf"/>
</dbReference>
<keyword evidence="4" id="KW-0805">Transcription regulation</keyword>
<organism evidence="11 12">
    <name type="scientific">Nibrella viscosa</name>
    <dbReference type="NCBI Taxonomy" id="1084524"/>
    <lineage>
        <taxon>Bacteria</taxon>
        <taxon>Pseudomonadati</taxon>
        <taxon>Bacteroidota</taxon>
        <taxon>Cytophagia</taxon>
        <taxon>Cytophagales</taxon>
        <taxon>Spirosomataceae</taxon>
        <taxon>Nibrella</taxon>
    </lineage>
</organism>
<dbReference type="Gene3D" id="1.10.287.130">
    <property type="match status" value="1"/>
</dbReference>
<feature type="domain" description="Response regulatory" evidence="10">
    <location>
        <begin position="4"/>
        <end position="123"/>
    </location>
</feature>
<keyword evidence="6" id="KW-0804">Transcription</keyword>
<dbReference type="InterPro" id="IPR004358">
    <property type="entry name" value="Sig_transdc_His_kin-like_C"/>
</dbReference>
<keyword evidence="5" id="KW-0238">DNA-binding</keyword>
<dbReference type="PROSITE" id="PS50109">
    <property type="entry name" value="HIS_KIN"/>
    <property type="match status" value="1"/>
</dbReference>
<dbReference type="SMART" id="SM00388">
    <property type="entry name" value="HisKA"/>
    <property type="match status" value="1"/>
</dbReference>
<dbReference type="SMART" id="SM00342">
    <property type="entry name" value="HTH_ARAC"/>
    <property type="match status" value="1"/>
</dbReference>
<dbReference type="InterPro" id="IPR005467">
    <property type="entry name" value="His_kinase_dom"/>
</dbReference>
<dbReference type="InterPro" id="IPR003594">
    <property type="entry name" value="HATPase_dom"/>
</dbReference>
<dbReference type="Gene3D" id="3.30.565.10">
    <property type="entry name" value="Histidine kinase-like ATPase, C-terminal domain"/>
    <property type="match status" value="1"/>
</dbReference>
<evidence type="ECO:0000256" key="6">
    <source>
        <dbReference type="ARBA" id="ARBA00023163"/>
    </source>
</evidence>
<dbReference type="PROSITE" id="PS00041">
    <property type="entry name" value="HTH_ARAC_FAMILY_1"/>
    <property type="match status" value="1"/>
</dbReference>
<dbReference type="EC" id="2.7.13.3" evidence="2"/>
<evidence type="ECO:0000259" key="10">
    <source>
        <dbReference type="PROSITE" id="PS50110"/>
    </source>
</evidence>
<dbReference type="CDD" id="cd00082">
    <property type="entry name" value="HisKA"/>
    <property type="match status" value="1"/>
</dbReference>
<name>A0ABP8K1C2_9BACT</name>
<dbReference type="SMART" id="SM00448">
    <property type="entry name" value="REC"/>
    <property type="match status" value="2"/>
</dbReference>
<gene>
    <name evidence="11" type="ORF">GCM10023187_10640</name>
</gene>
<dbReference type="Pfam" id="PF00072">
    <property type="entry name" value="Response_reg"/>
    <property type="match status" value="2"/>
</dbReference>
<dbReference type="InterPro" id="IPR018060">
    <property type="entry name" value="HTH_AraC"/>
</dbReference>
<evidence type="ECO:0000313" key="12">
    <source>
        <dbReference type="Proteomes" id="UP001500936"/>
    </source>
</evidence>
<feature type="domain" description="HTH araC/xylS-type" evidence="8">
    <location>
        <begin position="555"/>
        <end position="653"/>
    </location>
</feature>
<dbReference type="Pfam" id="PF00512">
    <property type="entry name" value="HisKA"/>
    <property type="match status" value="1"/>
</dbReference>
<feature type="modified residue" description="4-aspartylphosphate" evidence="7">
    <location>
        <position position="58"/>
    </location>
</feature>
<dbReference type="SMART" id="SM00387">
    <property type="entry name" value="HATPase_c"/>
    <property type="match status" value="1"/>
</dbReference>
<evidence type="ECO:0000259" key="9">
    <source>
        <dbReference type="PROSITE" id="PS50109"/>
    </source>
</evidence>
<dbReference type="SUPFAM" id="SSF46689">
    <property type="entry name" value="Homeodomain-like"/>
    <property type="match status" value="1"/>
</dbReference>
<dbReference type="Gene3D" id="3.40.50.2300">
    <property type="match status" value="2"/>
</dbReference>
<dbReference type="Pfam" id="PF12833">
    <property type="entry name" value="HTH_18"/>
    <property type="match status" value="1"/>
</dbReference>
<dbReference type="InterPro" id="IPR011006">
    <property type="entry name" value="CheY-like_superfamily"/>
</dbReference>
<evidence type="ECO:0000256" key="2">
    <source>
        <dbReference type="ARBA" id="ARBA00012438"/>
    </source>
</evidence>
<dbReference type="SUPFAM" id="SSF52172">
    <property type="entry name" value="CheY-like"/>
    <property type="match status" value="2"/>
</dbReference>
<feature type="modified residue" description="4-aspartylphosphate" evidence="7">
    <location>
        <position position="451"/>
    </location>
</feature>
<accession>A0ABP8K1C2</accession>
<proteinExistence type="predicted"/>
<evidence type="ECO:0000256" key="3">
    <source>
        <dbReference type="ARBA" id="ARBA00022553"/>
    </source>
</evidence>
<dbReference type="InterPro" id="IPR018062">
    <property type="entry name" value="HTH_AraC-typ_CS"/>
</dbReference>
<dbReference type="Proteomes" id="UP001500936">
    <property type="component" value="Unassembled WGS sequence"/>
</dbReference>
<dbReference type="InterPro" id="IPR003661">
    <property type="entry name" value="HisK_dim/P_dom"/>
</dbReference>
<keyword evidence="12" id="KW-1185">Reference proteome</keyword>
<dbReference type="PROSITE" id="PS01124">
    <property type="entry name" value="HTH_ARAC_FAMILY_2"/>
    <property type="match status" value="1"/>
</dbReference>
<dbReference type="InterPro" id="IPR036890">
    <property type="entry name" value="HATPase_C_sf"/>
</dbReference>
<evidence type="ECO:0000256" key="7">
    <source>
        <dbReference type="PROSITE-ProRule" id="PRU00169"/>
    </source>
</evidence>
<dbReference type="RefSeq" id="WP_345264695.1">
    <property type="nucleotide sequence ID" value="NZ_BAABHB010000002.1"/>
</dbReference>
<dbReference type="InterPro" id="IPR036097">
    <property type="entry name" value="HisK_dim/P_sf"/>
</dbReference>
<dbReference type="InterPro" id="IPR001789">
    <property type="entry name" value="Sig_transdc_resp-reg_receiver"/>
</dbReference>
<sequence>MSTKILVIDDELPLQPLMQQRFRHKIRAGEYLFRFAASGRQALDAIREDADIDVLLLDINMPDISGLVLLTQLPDLLPLSRAVIVSAYGDLNNIRVAMNRGAFDFVTKPIDFQDLEVTIDKTARHVSQLRESVHARAVAELKARFFDNITHEFRTPLSLILAPVDTLLQNPQHDDRTRHSLLTIRRNGRQLLHLINQLLDLAKLEAGSLPIIESRGDVVMFVEQVVDSFRVIAEQKKLALLFSADTAGNEALFDGDKWEKILKNLLSNAIKFTSAGGRVSVSCQVQEERATLTISDTGIGIPAEHLPHIFDRFYQVDTSLTRSYEGSGIGLALANELTRQLGGLLSVESTPAVGTTFTVELPVRPLPEEERVEEQQRVSADAEPWLFTREQAEADEADAAKPMILLVEDNAELLAFIAESLAGQYRVLTATNGRDALDIAQRELPDVVISDVMMPQLDGFQLTRHLKNNPTTDHICVVLLTARSAATSRREGLAEGADEYLTKPFDLDELRLRLRNLISRQQKLREYFERQFGSLDPTNGAAEIPPATAQNAFIAKLNQSIEAHLDDSTFRAESMADEVAMSIRTLTRKLTMLAGISPARLIRTYRLRRAIDLLRQGHPVSETAYMVGFENPSYFTRAFKEVYQQTPTEYLSAVGE</sequence>
<comment type="catalytic activity">
    <reaction evidence="1">
        <text>ATP + protein L-histidine = ADP + protein N-phospho-L-histidine.</text>
        <dbReference type="EC" id="2.7.13.3"/>
    </reaction>
</comment>